<keyword evidence="1" id="KW-0812">Transmembrane</keyword>
<keyword evidence="4" id="KW-1185">Reference proteome</keyword>
<feature type="transmembrane region" description="Helical" evidence="1">
    <location>
        <begin position="131"/>
        <end position="150"/>
    </location>
</feature>
<dbReference type="InterPro" id="IPR006976">
    <property type="entry name" value="VanZ-like"/>
</dbReference>
<evidence type="ECO:0000313" key="3">
    <source>
        <dbReference type="EMBL" id="MBC5995797.1"/>
    </source>
</evidence>
<dbReference type="Proteomes" id="UP000609849">
    <property type="component" value="Unassembled WGS sequence"/>
</dbReference>
<comment type="caution">
    <text evidence="3">The sequence shown here is derived from an EMBL/GenBank/DDBJ whole genome shotgun (WGS) entry which is preliminary data.</text>
</comment>
<feature type="transmembrane region" description="Helical" evidence="1">
    <location>
        <begin position="65"/>
        <end position="83"/>
    </location>
</feature>
<evidence type="ECO:0000259" key="2">
    <source>
        <dbReference type="Pfam" id="PF04892"/>
    </source>
</evidence>
<dbReference type="PIRSF" id="PIRSF019083">
    <property type="entry name" value="UCP019083_VanZ"/>
    <property type="match status" value="1"/>
</dbReference>
<evidence type="ECO:0000256" key="1">
    <source>
        <dbReference type="SAM" id="Phobius"/>
    </source>
</evidence>
<reference evidence="3 4" key="1">
    <citation type="submission" date="2020-08" db="EMBL/GenBank/DDBJ databases">
        <authorList>
            <person name="Liu C."/>
            <person name="Sun Q."/>
        </authorList>
    </citation>
    <scope>NUCLEOTIDE SEQUENCE [LARGE SCALE GENOMIC DNA]</scope>
    <source>
        <strain evidence="3 4">NSJ-18</strain>
    </source>
</reference>
<dbReference type="Pfam" id="PF04892">
    <property type="entry name" value="VanZ"/>
    <property type="match status" value="1"/>
</dbReference>
<proteinExistence type="predicted"/>
<keyword evidence="1" id="KW-0472">Membrane</keyword>
<protein>
    <submittedName>
        <fullName evidence="3">VanZ family protein</fullName>
    </submittedName>
</protein>
<organism evidence="3 4">
    <name type="scientific">Romboutsia faecis</name>
    <dbReference type="NCBI Taxonomy" id="2764597"/>
    <lineage>
        <taxon>Bacteria</taxon>
        <taxon>Bacillati</taxon>
        <taxon>Bacillota</taxon>
        <taxon>Clostridia</taxon>
        <taxon>Peptostreptococcales</taxon>
        <taxon>Peptostreptococcaceae</taxon>
        <taxon>Romboutsia</taxon>
    </lineage>
</organism>
<evidence type="ECO:0000313" key="4">
    <source>
        <dbReference type="Proteomes" id="UP000609849"/>
    </source>
</evidence>
<feature type="transmembrane region" description="Helical" evidence="1">
    <location>
        <begin position="95"/>
        <end position="111"/>
    </location>
</feature>
<dbReference type="EMBL" id="JACRWE010000002">
    <property type="protein sequence ID" value="MBC5995797.1"/>
    <property type="molecule type" value="Genomic_DNA"/>
</dbReference>
<keyword evidence="1" id="KW-1133">Transmembrane helix</keyword>
<feature type="domain" description="VanZ-like" evidence="2">
    <location>
        <begin position="6"/>
        <end position="147"/>
    </location>
</feature>
<name>A0ABR7JM02_9FIRM</name>
<gene>
    <name evidence="3" type="primary">vanZ</name>
    <name evidence="3" type="ORF">H8923_03425</name>
</gene>
<sequence length="153" mass="17117">MLIILLVLIVGWMGFIFYMSHQPSAVSSSQSGSVINTIINMPIIGAIAKPILTSSIGEFVIRKSAHMFLYFVLAILTFMFISIKSIREQNLSSKIIFRNMAIALLIVFLYACSDEFHQLFVPGRSGEFRDVMVDTCGGIIGLILISINYFRKI</sequence>
<accession>A0ABR7JM02</accession>
<dbReference type="InterPro" id="IPR016747">
    <property type="entry name" value="Phosphotransbutyrylase"/>
</dbReference>
<dbReference type="NCBIfam" id="NF037970">
    <property type="entry name" value="vanZ_1"/>
    <property type="match status" value="1"/>
</dbReference>